<protein>
    <submittedName>
        <fullName evidence="1">Uncharacterized protein</fullName>
    </submittedName>
</protein>
<reference evidence="1" key="1">
    <citation type="submission" date="2020-03" db="EMBL/GenBank/DDBJ databases">
        <title>The deep terrestrial virosphere.</title>
        <authorList>
            <person name="Holmfeldt K."/>
            <person name="Nilsson E."/>
            <person name="Simone D."/>
            <person name="Lopez-Fernandez M."/>
            <person name="Wu X."/>
            <person name="de Brujin I."/>
            <person name="Lundin D."/>
            <person name="Andersson A."/>
            <person name="Bertilsson S."/>
            <person name="Dopson M."/>
        </authorList>
    </citation>
    <scope>NUCLEOTIDE SEQUENCE</scope>
    <source>
        <strain evidence="1">TM448A01723</strain>
        <strain evidence="2">TM448B01960</strain>
    </source>
</reference>
<name>A0A6H1ZR33_9ZZZZ</name>
<dbReference type="EMBL" id="MT144192">
    <property type="protein sequence ID" value="QJA50393.1"/>
    <property type="molecule type" value="Genomic_DNA"/>
</dbReference>
<organism evidence="1">
    <name type="scientific">viral metagenome</name>
    <dbReference type="NCBI Taxonomy" id="1070528"/>
    <lineage>
        <taxon>unclassified sequences</taxon>
        <taxon>metagenomes</taxon>
        <taxon>organismal metagenomes</taxon>
    </lineage>
</organism>
<evidence type="ECO:0000313" key="2">
    <source>
        <dbReference type="EMBL" id="QJI00446.1"/>
    </source>
</evidence>
<gene>
    <name evidence="1" type="ORF">TM448A01723_0009</name>
    <name evidence="2" type="ORF">TM448B01960_0005</name>
</gene>
<sequence>MRIPLHTLLNKIDAQMKSIYETEPGEVRRFEITNGDKDREIQVSGTEEGGLKIEELQDGEWVVNSTSAPRLGESVTEVSKSE</sequence>
<dbReference type="EMBL" id="MT144852">
    <property type="protein sequence ID" value="QJI00446.1"/>
    <property type="molecule type" value="Genomic_DNA"/>
</dbReference>
<proteinExistence type="predicted"/>
<evidence type="ECO:0000313" key="1">
    <source>
        <dbReference type="EMBL" id="QJA50393.1"/>
    </source>
</evidence>
<dbReference type="AlphaFoldDB" id="A0A6H1ZR33"/>
<accession>A0A6H1ZR33</accession>